<accession>A0A642UUJ8</accession>
<feature type="binding site" evidence="5">
    <location>
        <position position="97"/>
    </location>
    <ligand>
        <name>substrate</name>
    </ligand>
</feature>
<keyword evidence="4 5" id="KW-0520">NAD</keyword>
<feature type="domain" description="D-isomer specific 2-hydroxyacid dehydrogenase NAD-binding" evidence="7">
    <location>
        <begin position="130"/>
        <end position="327"/>
    </location>
</feature>
<comment type="similarity">
    <text evidence="5">Belongs to the D-isomer specific 2-hydroxyacid dehydrogenase family. FDH subfamily.</text>
</comment>
<dbReference type="InterPro" id="IPR036291">
    <property type="entry name" value="NAD(P)-bd_dom_sf"/>
</dbReference>
<dbReference type="VEuPathDB" id="FungiDB:DIURU_002943"/>
<dbReference type="GO" id="GO:0042183">
    <property type="term" value="P:formate catabolic process"/>
    <property type="evidence" value="ECO:0007669"/>
    <property type="project" value="UniProtKB-UniRule"/>
</dbReference>
<dbReference type="OMA" id="VSQCDII"/>
<evidence type="ECO:0000313" key="8">
    <source>
        <dbReference type="EMBL" id="KAA8902149.1"/>
    </source>
</evidence>
<dbReference type="InterPro" id="IPR029752">
    <property type="entry name" value="D-isomer_DH_CS1"/>
</dbReference>
<dbReference type="PANTHER" id="PTHR42938:SF9">
    <property type="entry name" value="FORMATE DEHYDROGENASE 1"/>
    <property type="match status" value="1"/>
</dbReference>
<feature type="binding site" evidence="5">
    <location>
        <position position="121"/>
    </location>
    <ligand>
        <name>substrate</name>
    </ligand>
</feature>
<feature type="domain" description="D-isomer specific 2-hydroxyacid dehydrogenase catalytic" evidence="6">
    <location>
        <begin position="35"/>
        <end position="351"/>
    </location>
</feature>
<evidence type="ECO:0000256" key="5">
    <source>
        <dbReference type="HAMAP-Rule" id="MF_03210"/>
    </source>
</evidence>
<comment type="subunit">
    <text evidence="5">Homodimer.</text>
</comment>
<dbReference type="Pfam" id="PF02826">
    <property type="entry name" value="2-Hacid_dh_C"/>
    <property type="match status" value="1"/>
</dbReference>
<dbReference type="Pfam" id="PF00389">
    <property type="entry name" value="2-Hacid_dh"/>
    <property type="match status" value="1"/>
</dbReference>
<dbReference type="PROSITE" id="PS00065">
    <property type="entry name" value="D_2_HYDROXYACID_DH_1"/>
    <property type="match status" value="1"/>
</dbReference>
<dbReference type="FunFam" id="3.40.50.720:FF:000057">
    <property type="entry name" value="Formate dehydrogenase"/>
    <property type="match status" value="1"/>
</dbReference>
<dbReference type="GO" id="GO:0008863">
    <property type="term" value="F:formate dehydrogenase (NAD+) activity"/>
    <property type="evidence" value="ECO:0007669"/>
    <property type="project" value="UniProtKB-UniRule"/>
</dbReference>
<comment type="caution">
    <text evidence="5">Lacks conserved residue(s) required for the propagation of feature annotation.</text>
</comment>
<keyword evidence="3 5" id="KW-0560">Oxidoreductase</keyword>
<feature type="binding site" evidence="5">
    <location>
        <position position="270"/>
    </location>
    <ligand>
        <name>NAD(+)</name>
        <dbReference type="ChEBI" id="CHEBI:57540"/>
    </ligand>
</feature>
<comment type="catalytic activity">
    <reaction evidence="1 5">
        <text>formate + NAD(+) = CO2 + NADH</text>
        <dbReference type="Rhea" id="RHEA:15985"/>
        <dbReference type="ChEBI" id="CHEBI:15740"/>
        <dbReference type="ChEBI" id="CHEBI:16526"/>
        <dbReference type="ChEBI" id="CHEBI:57540"/>
        <dbReference type="ChEBI" id="CHEBI:57945"/>
        <dbReference type="EC" id="1.17.1.9"/>
    </reaction>
</comment>
<dbReference type="InterPro" id="IPR029753">
    <property type="entry name" value="D-isomer_DH_CS"/>
</dbReference>
<dbReference type="SUPFAM" id="SSF52283">
    <property type="entry name" value="Formate/glycerate dehydrogenase catalytic domain-like"/>
    <property type="match status" value="1"/>
</dbReference>
<evidence type="ECO:0000256" key="1">
    <source>
        <dbReference type="ARBA" id="ARBA00000455"/>
    </source>
</evidence>
<dbReference type="GO" id="GO:0005829">
    <property type="term" value="C:cytosol"/>
    <property type="evidence" value="ECO:0007669"/>
    <property type="project" value="TreeGrafter"/>
</dbReference>
<dbReference type="EC" id="1.17.1.9" evidence="2 5"/>
<dbReference type="OrthoDB" id="418179at2759"/>
<dbReference type="HAMAP" id="MF_03210">
    <property type="entry name" value="Formate_dehydrogenase"/>
    <property type="match status" value="1"/>
</dbReference>
<evidence type="ECO:0000256" key="2">
    <source>
        <dbReference type="ARBA" id="ARBA00013128"/>
    </source>
</evidence>
<feature type="binding site" evidence="5">
    <location>
        <begin position="325"/>
        <end position="328"/>
    </location>
    <ligand>
        <name>NAD(+)</name>
        <dbReference type="ChEBI" id="CHEBI:57540"/>
    </ligand>
</feature>
<comment type="subcellular location">
    <subcellularLocation>
        <location evidence="5">Cytoplasm</location>
    </subcellularLocation>
</comment>
<evidence type="ECO:0000259" key="7">
    <source>
        <dbReference type="Pfam" id="PF02826"/>
    </source>
</evidence>
<feature type="site" description="Important for catalytic activity" evidence="5">
    <location>
        <position position="272"/>
    </location>
</feature>
<dbReference type="PANTHER" id="PTHR42938">
    <property type="entry name" value="FORMATE DEHYDROGENASE 1"/>
    <property type="match status" value="1"/>
</dbReference>
<name>A0A642UUJ8_DIURU</name>
<dbReference type="InterPro" id="IPR006140">
    <property type="entry name" value="D-isomer_DH_NAD-bd"/>
</dbReference>
<dbReference type="EMBL" id="SWFT01000092">
    <property type="protein sequence ID" value="KAA8902149.1"/>
    <property type="molecule type" value="Genomic_DNA"/>
</dbReference>
<reference evidence="8 9" key="1">
    <citation type="submission" date="2019-07" db="EMBL/GenBank/DDBJ databases">
        <title>Genome assembly of two rare yeast pathogens: Diutina rugosa and Trichomonascus ciferrii.</title>
        <authorList>
            <person name="Mixao V."/>
            <person name="Saus E."/>
            <person name="Hansen A."/>
            <person name="Lass-Flor C."/>
            <person name="Gabaldon T."/>
        </authorList>
    </citation>
    <scope>NUCLEOTIDE SEQUENCE [LARGE SCALE GENOMIC DNA]</scope>
    <source>
        <strain evidence="8 9">CBS 613</strain>
    </source>
</reference>
<dbReference type="RefSeq" id="XP_034012231.1">
    <property type="nucleotide sequence ID" value="XM_034155650.1"/>
</dbReference>
<feature type="binding site" evidence="5">
    <location>
        <position position="197"/>
    </location>
    <ligand>
        <name>NAD(+)</name>
        <dbReference type="ChEBI" id="CHEBI:57540"/>
    </ligand>
</feature>
<dbReference type="GO" id="GO:0016616">
    <property type="term" value="F:oxidoreductase activity, acting on the CH-OH group of donors, NAD or NADP as acceptor"/>
    <property type="evidence" value="ECO:0007669"/>
    <property type="project" value="InterPro"/>
</dbReference>
<evidence type="ECO:0000259" key="6">
    <source>
        <dbReference type="Pfam" id="PF00389"/>
    </source>
</evidence>
<keyword evidence="9" id="KW-1185">Reference proteome</keyword>
<dbReference type="SUPFAM" id="SSF51735">
    <property type="entry name" value="NAD(P)-binding Rossmann-fold domains"/>
    <property type="match status" value="1"/>
</dbReference>
<feature type="binding site" evidence="5">
    <location>
        <begin position="244"/>
        <end position="248"/>
    </location>
    <ligand>
        <name>NAD(+)</name>
        <dbReference type="ChEBI" id="CHEBI:57540"/>
    </ligand>
</feature>
<dbReference type="GeneID" id="54781594"/>
<organism evidence="8 9">
    <name type="scientific">Diutina rugosa</name>
    <name type="common">Yeast</name>
    <name type="synonym">Candida rugosa</name>
    <dbReference type="NCBI Taxonomy" id="5481"/>
    <lineage>
        <taxon>Eukaryota</taxon>
        <taxon>Fungi</taxon>
        <taxon>Dikarya</taxon>
        <taxon>Ascomycota</taxon>
        <taxon>Saccharomycotina</taxon>
        <taxon>Pichiomycetes</taxon>
        <taxon>Debaryomycetaceae</taxon>
        <taxon>Diutina</taxon>
    </lineage>
</organism>
<dbReference type="Proteomes" id="UP000449547">
    <property type="component" value="Unassembled WGS sequence"/>
</dbReference>
<gene>
    <name evidence="8" type="ORF">DIURU_002943</name>
</gene>
<dbReference type="GO" id="GO:0051287">
    <property type="term" value="F:NAD binding"/>
    <property type="evidence" value="ECO:0007669"/>
    <property type="project" value="InterPro"/>
</dbReference>
<dbReference type="PROSITE" id="PS00671">
    <property type="entry name" value="D_2_HYDROXYACID_DH_3"/>
    <property type="match status" value="1"/>
</dbReference>
<dbReference type="NCBIfam" id="NF005750">
    <property type="entry name" value="PRK07574.1"/>
    <property type="match status" value="1"/>
</dbReference>
<comment type="function">
    <text evidence="5">Catalyzes the NAD(+)-dependent oxidation of formate to carbon dioxide. Formate oxidation is the final step in the methanol oxidation pathway in methylotrophic microorganisms. Has a role in the detoxification of exogenous formate in non-methylotrophic organisms.</text>
</comment>
<keyword evidence="5" id="KW-0963">Cytoplasm</keyword>
<dbReference type="PROSITE" id="PS00670">
    <property type="entry name" value="D_2_HYDROXYACID_DH_2"/>
    <property type="match status" value="1"/>
</dbReference>
<feature type="binding site" evidence="5">
    <location>
        <position position="296"/>
    </location>
    <ligand>
        <name>NAD(+)</name>
        <dbReference type="ChEBI" id="CHEBI:57540"/>
    </ligand>
</feature>
<dbReference type="InterPro" id="IPR006139">
    <property type="entry name" value="D-isomer_2_OHA_DH_cat_dom"/>
</dbReference>
<dbReference type="AlphaFoldDB" id="A0A642UUJ8"/>
<dbReference type="InterPro" id="IPR033689">
    <property type="entry name" value="FDH_NAD-dep"/>
</dbReference>
<protein>
    <recommendedName>
        <fullName evidence="2 5">Formate dehydrogenase</fullName>
        <shortName evidence="5">FDH</shortName>
        <ecNumber evidence="2 5">1.17.1.9</ecNumber>
    </recommendedName>
    <alternativeName>
        <fullName evidence="5">NAD-dependent formate dehydrogenase</fullName>
    </alternativeName>
</protein>
<comment type="caution">
    <text evidence="8">The sequence shown here is derived from an EMBL/GenBank/DDBJ whole genome shotgun (WGS) entry which is preliminary data.</text>
</comment>
<evidence type="ECO:0000256" key="3">
    <source>
        <dbReference type="ARBA" id="ARBA00023002"/>
    </source>
</evidence>
<feature type="binding site" evidence="5">
    <location>
        <begin position="176"/>
        <end position="177"/>
    </location>
    <ligand>
        <name>NAD(+)</name>
        <dbReference type="ChEBI" id="CHEBI:57540"/>
    </ligand>
</feature>
<evidence type="ECO:0000256" key="4">
    <source>
        <dbReference type="ARBA" id="ARBA00023027"/>
    </source>
</evidence>
<feature type="site" description="Important for catalytic activity" evidence="5">
    <location>
        <position position="325"/>
    </location>
</feature>
<sequence>MAKGKVLLVLYAGGEAAREEPRLLGASENELGIRKLVEDAGYELVTTTDKDPEPTSTVDKELTDTEIIITTPFYPAYVTASRIARAPKLKACITAGVGSDHVDLDAANKRKIAVLEVTGSNVQSVAEHAMMTILVFIRNFLPSHQMALDGGWDIARCAQHEYDLEGKVVATVGAGRIGYRILERLVPFNPKKLLYYDYQPLPQQAVDKLNQASKLYNDVDKIVERVESLEDMVAQADIVTINCPLHAGTKGLFDKKLISKMKKTAYLVNTARGAICVAEDVAEAVNNGTIAGYGGDVWNVQPAPKDHPWRKMHNSWNGGNAMTPHISGTSLDAQKRYADGVKQILTAYFTGKFDYRPQDVIVIDGHYATKAYGQKK</sequence>
<proteinExistence type="inferred from homology"/>
<evidence type="ECO:0000313" key="9">
    <source>
        <dbReference type="Proteomes" id="UP000449547"/>
    </source>
</evidence>
<dbReference type="Gene3D" id="3.40.50.720">
    <property type="entry name" value="NAD(P)-binding Rossmann-like Domain"/>
    <property type="match status" value="2"/>
</dbReference>